<proteinExistence type="predicted"/>
<comment type="caution">
    <text evidence="2">The sequence shown here is derived from an EMBL/GenBank/DDBJ whole genome shotgun (WGS) entry which is preliminary data.</text>
</comment>
<evidence type="ECO:0000313" key="3">
    <source>
        <dbReference type="Proteomes" id="UP000703269"/>
    </source>
</evidence>
<evidence type="ECO:0000313" key="2">
    <source>
        <dbReference type="EMBL" id="GJE91809.1"/>
    </source>
</evidence>
<accession>A0A9P3LEP0</accession>
<protein>
    <submittedName>
        <fullName evidence="2">Uncharacterized protein</fullName>
    </submittedName>
</protein>
<dbReference type="EMBL" id="BPQB01000023">
    <property type="protein sequence ID" value="GJE91809.1"/>
    <property type="molecule type" value="Genomic_DNA"/>
</dbReference>
<gene>
    <name evidence="2" type="ORF">PsYK624_079600</name>
</gene>
<name>A0A9P3LEP0_9APHY</name>
<dbReference type="AlphaFoldDB" id="A0A9P3LEP0"/>
<evidence type="ECO:0000256" key="1">
    <source>
        <dbReference type="SAM" id="MobiDB-lite"/>
    </source>
</evidence>
<reference evidence="2 3" key="1">
    <citation type="submission" date="2021-08" db="EMBL/GenBank/DDBJ databases">
        <title>Draft Genome Sequence of Phanerochaete sordida strain YK-624.</title>
        <authorList>
            <person name="Mori T."/>
            <person name="Dohra H."/>
            <person name="Suzuki T."/>
            <person name="Kawagishi H."/>
            <person name="Hirai H."/>
        </authorList>
    </citation>
    <scope>NUCLEOTIDE SEQUENCE [LARGE SCALE GENOMIC DNA]</scope>
    <source>
        <strain evidence="2 3">YK-624</strain>
    </source>
</reference>
<dbReference type="Proteomes" id="UP000703269">
    <property type="component" value="Unassembled WGS sequence"/>
</dbReference>
<feature type="region of interest" description="Disordered" evidence="1">
    <location>
        <begin position="15"/>
        <end position="52"/>
    </location>
</feature>
<keyword evidence="3" id="KW-1185">Reference proteome</keyword>
<sequence>MAHRAVLWGPAAEKPRVHLSTSPSPRLAASAGACSLERKAPRQGTRGRRAPRERCLRGVPGGRRNAVLPRAHTSRMQDRGGLRRLPRSLSRRLRWRCRVRGLLVGPAGRVLAGRLVENRLAENWLVERRERTTGECGRLLRRSRSRRIFGRVDSRGLRDPCVAAPGAFRGESARSRSET</sequence>
<organism evidence="2 3">
    <name type="scientific">Phanerochaete sordida</name>
    <dbReference type="NCBI Taxonomy" id="48140"/>
    <lineage>
        <taxon>Eukaryota</taxon>
        <taxon>Fungi</taxon>
        <taxon>Dikarya</taxon>
        <taxon>Basidiomycota</taxon>
        <taxon>Agaricomycotina</taxon>
        <taxon>Agaricomycetes</taxon>
        <taxon>Polyporales</taxon>
        <taxon>Phanerochaetaceae</taxon>
        <taxon>Phanerochaete</taxon>
    </lineage>
</organism>